<dbReference type="PANTHER" id="PTHR46797:SF1">
    <property type="entry name" value="METHYLPHOSPHONATE SYNTHASE"/>
    <property type="match status" value="1"/>
</dbReference>
<evidence type="ECO:0000256" key="1">
    <source>
        <dbReference type="ARBA" id="ARBA00023125"/>
    </source>
</evidence>
<organism evidence="3 4">
    <name type="scientific">Herminiimonas contaminans</name>
    <dbReference type="NCBI Taxonomy" id="1111140"/>
    <lineage>
        <taxon>Bacteria</taxon>
        <taxon>Pseudomonadati</taxon>
        <taxon>Pseudomonadota</taxon>
        <taxon>Betaproteobacteria</taxon>
        <taxon>Burkholderiales</taxon>
        <taxon>Oxalobacteraceae</taxon>
        <taxon>Herminiimonas</taxon>
    </lineage>
</organism>
<protein>
    <submittedName>
        <fullName evidence="3">Helix-turn-helix transcriptional regulator</fullName>
    </submittedName>
</protein>
<evidence type="ECO:0000313" key="3">
    <source>
        <dbReference type="EMBL" id="MBF8179198.1"/>
    </source>
</evidence>
<dbReference type="EMBL" id="JADOEL010000016">
    <property type="protein sequence ID" value="MBF8179198.1"/>
    <property type="molecule type" value="Genomic_DNA"/>
</dbReference>
<dbReference type="InterPro" id="IPR010982">
    <property type="entry name" value="Lambda_DNA-bd_dom_sf"/>
</dbReference>
<dbReference type="RefSeq" id="WP_175626340.1">
    <property type="nucleotide sequence ID" value="NZ_JADOEL010000016.1"/>
</dbReference>
<name>A0ABS0EWH3_9BURK</name>
<dbReference type="InterPro" id="IPR001387">
    <property type="entry name" value="Cro/C1-type_HTH"/>
</dbReference>
<dbReference type="Proteomes" id="UP000657372">
    <property type="component" value="Unassembled WGS sequence"/>
</dbReference>
<sequence length="89" mass="9632">MSKLCVSLGLAVRQLREAHGWSQEALAEKAQLNRSYVGEVERGKTIPSLITLDKLASALGLKVSDLLLHCERISGLQAVYKLNLAAIAC</sequence>
<keyword evidence="1" id="KW-0238">DNA-binding</keyword>
<gene>
    <name evidence="3" type="ORF">IXC47_16055</name>
</gene>
<dbReference type="InterPro" id="IPR050807">
    <property type="entry name" value="TransReg_Diox_bact_type"/>
</dbReference>
<dbReference type="Pfam" id="PF01381">
    <property type="entry name" value="HTH_3"/>
    <property type="match status" value="1"/>
</dbReference>
<reference evidence="3 4" key="1">
    <citation type="submission" date="2020-11" db="EMBL/GenBank/DDBJ databases">
        <title>WGS of Herminiimonas contaminans strain Marseille-Q4544 isolated from planarians Schmidtea mediterranea.</title>
        <authorList>
            <person name="Kangale L."/>
        </authorList>
    </citation>
    <scope>NUCLEOTIDE SEQUENCE [LARGE SCALE GENOMIC DNA]</scope>
    <source>
        <strain evidence="3 4">Marseille-Q4544</strain>
    </source>
</reference>
<accession>A0ABS0EWH3</accession>
<dbReference type="Gene3D" id="1.10.260.40">
    <property type="entry name" value="lambda repressor-like DNA-binding domains"/>
    <property type="match status" value="1"/>
</dbReference>
<dbReference type="CDD" id="cd00093">
    <property type="entry name" value="HTH_XRE"/>
    <property type="match status" value="1"/>
</dbReference>
<evidence type="ECO:0000259" key="2">
    <source>
        <dbReference type="PROSITE" id="PS50943"/>
    </source>
</evidence>
<feature type="domain" description="HTH cro/C1-type" evidence="2">
    <location>
        <begin position="12"/>
        <end position="66"/>
    </location>
</feature>
<proteinExistence type="predicted"/>
<dbReference type="PANTHER" id="PTHR46797">
    <property type="entry name" value="HTH-TYPE TRANSCRIPTIONAL REGULATOR"/>
    <property type="match status" value="1"/>
</dbReference>
<dbReference type="PROSITE" id="PS50943">
    <property type="entry name" value="HTH_CROC1"/>
    <property type="match status" value="1"/>
</dbReference>
<keyword evidence="4" id="KW-1185">Reference proteome</keyword>
<evidence type="ECO:0000313" key="4">
    <source>
        <dbReference type="Proteomes" id="UP000657372"/>
    </source>
</evidence>
<dbReference type="SMART" id="SM00530">
    <property type="entry name" value="HTH_XRE"/>
    <property type="match status" value="1"/>
</dbReference>
<dbReference type="SUPFAM" id="SSF47413">
    <property type="entry name" value="lambda repressor-like DNA-binding domains"/>
    <property type="match status" value="1"/>
</dbReference>
<comment type="caution">
    <text evidence="3">The sequence shown here is derived from an EMBL/GenBank/DDBJ whole genome shotgun (WGS) entry which is preliminary data.</text>
</comment>